<gene>
    <name evidence="1" type="ORF">Egran_04356</name>
</gene>
<keyword evidence="2" id="KW-1185">Reference proteome</keyword>
<evidence type="ECO:0008006" key="3">
    <source>
        <dbReference type="Google" id="ProtNLM"/>
    </source>
</evidence>
<name>A0A232LUM9_9EURO</name>
<protein>
    <recommendedName>
        <fullName evidence="3">Transcription factor domain-containing protein</fullName>
    </recommendedName>
</protein>
<sequence>MGRASKEDGKQLATKAILDILQELEDKIMFQSEQEDDGGLSIPVEHTTAAHNLLLWPSIKCLLPDEDYDYVMKLEEDRGLIRVYGRGVDDPTEAMIPAPSSPPDESRVRRLHRSYLQHIHILHPFLGETILQRKVDEFLEIYSKPKKPHRGTKRKRSSEPLPWHPWRIGKSIDNAIVLLVLALGAICEWRDKPLPGPVSDSAGGALNVDIIPGLVYYAYATDILGNLQGGNDLPHVQAALLASLYAGQLAHSFQSHGWISQASRACQVLIRT</sequence>
<comment type="caution">
    <text evidence="1">The sequence shown here is derived from an EMBL/GenBank/DDBJ whole genome shotgun (WGS) entry which is preliminary data.</text>
</comment>
<organism evidence="1 2">
    <name type="scientific">Elaphomyces granulatus</name>
    <dbReference type="NCBI Taxonomy" id="519963"/>
    <lineage>
        <taxon>Eukaryota</taxon>
        <taxon>Fungi</taxon>
        <taxon>Dikarya</taxon>
        <taxon>Ascomycota</taxon>
        <taxon>Pezizomycotina</taxon>
        <taxon>Eurotiomycetes</taxon>
        <taxon>Eurotiomycetidae</taxon>
        <taxon>Eurotiales</taxon>
        <taxon>Elaphomycetaceae</taxon>
        <taxon>Elaphomyces</taxon>
    </lineage>
</organism>
<dbReference type="AlphaFoldDB" id="A0A232LUM9"/>
<proteinExistence type="predicted"/>
<accession>A0A232LUM9</accession>
<dbReference type="CDD" id="cd12148">
    <property type="entry name" value="fungal_TF_MHR"/>
    <property type="match status" value="1"/>
</dbReference>
<evidence type="ECO:0000313" key="1">
    <source>
        <dbReference type="EMBL" id="OXV07880.1"/>
    </source>
</evidence>
<dbReference type="InterPro" id="IPR053181">
    <property type="entry name" value="EcdB-like_regulator"/>
</dbReference>
<dbReference type="EMBL" id="NPHW01004468">
    <property type="protein sequence ID" value="OXV07880.1"/>
    <property type="molecule type" value="Genomic_DNA"/>
</dbReference>
<dbReference type="Proteomes" id="UP000243515">
    <property type="component" value="Unassembled WGS sequence"/>
</dbReference>
<dbReference type="PANTHER" id="PTHR47785">
    <property type="entry name" value="ZN(II)2CYS6 TRANSCRIPTION FACTOR (EUROFUNG)-RELATED-RELATED"/>
    <property type="match status" value="1"/>
</dbReference>
<dbReference type="OrthoDB" id="5244761at2759"/>
<reference evidence="1 2" key="1">
    <citation type="journal article" date="2015" name="Environ. Microbiol.">
        <title>Metagenome sequence of Elaphomyces granulatus from sporocarp tissue reveals Ascomycota ectomycorrhizal fingerprints of genome expansion and a Proteobacteria-rich microbiome.</title>
        <authorList>
            <person name="Quandt C.A."/>
            <person name="Kohler A."/>
            <person name="Hesse C.N."/>
            <person name="Sharpton T.J."/>
            <person name="Martin F."/>
            <person name="Spatafora J.W."/>
        </authorList>
    </citation>
    <scope>NUCLEOTIDE SEQUENCE [LARGE SCALE GENOMIC DNA]</scope>
    <source>
        <strain evidence="1 2">OSC145934</strain>
    </source>
</reference>
<evidence type="ECO:0000313" key="2">
    <source>
        <dbReference type="Proteomes" id="UP000243515"/>
    </source>
</evidence>
<dbReference type="PANTHER" id="PTHR47785:SF4">
    <property type="entry name" value="ZN(II)2CYS6 TRANSCRIPTION FACTOR (EUROFUNG)"/>
    <property type="match status" value="1"/>
</dbReference>